<evidence type="ECO:0000313" key="17">
    <source>
        <dbReference type="EMBL" id="OQP46965.1"/>
    </source>
</evidence>
<evidence type="ECO:0000256" key="16">
    <source>
        <dbReference type="PIRSR" id="PIRSR006468-1"/>
    </source>
</evidence>
<dbReference type="NCBIfam" id="NF009897">
    <property type="entry name" value="PRK13357.1"/>
    <property type="match status" value="1"/>
</dbReference>
<evidence type="ECO:0000256" key="11">
    <source>
        <dbReference type="ARBA" id="ARBA00022898"/>
    </source>
</evidence>
<dbReference type="CDD" id="cd01557">
    <property type="entry name" value="BCAT_beta_family"/>
    <property type="match status" value="1"/>
</dbReference>
<comment type="catalytic activity">
    <reaction evidence="15">
        <text>L-leucine + 2-oxoglutarate = 4-methyl-2-oxopentanoate + L-glutamate</text>
        <dbReference type="Rhea" id="RHEA:18321"/>
        <dbReference type="ChEBI" id="CHEBI:16810"/>
        <dbReference type="ChEBI" id="CHEBI:17865"/>
        <dbReference type="ChEBI" id="CHEBI:29985"/>
        <dbReference type="ChEBI" id="CHEBI:57427"/>
        <dbReference type="EC" id="2.6.1.42"/>
    </reaction>
</comment>
<dbReference type="SUPFAM" id="SSF56752">
    <property type="entry name" value="D-aminoacid aminotransferase-like PLP-dependent enzymes"/>
    <property type="match status" value="1"/>
</dbReference>
<dbReference type="UniPathway" id="UPA00048">
    <property type="reaction ID" value="UER00073"/>
</dbReference>
<dbReference type="RefSeq" id="WP_081200974.1">
    <property type="nucleotide sequence ID" value="NZ_FOCZ01000002.1"/>
</dbReference>
<keyword evidence="12" id="KW-0100">Branched-chain amino acid biosynthesis</keyword>
<reference evidence="18" key="1">
    <citation type="submission" date="2016-04" db="EMBL/GenBank/DDBJ databases">
        <authorList>
            <person name="Chen L."/>
            <person name="Zhuang W."/>
            <person name="Wang G."/>
        </authorList>
    </citation>
    <scope>NUCLEOTIDE SEQUENCE [LARGE SCALE GENOMIC DNA]</scope>
    <source>
        <strain evidence="18">17621</strain>
    </source>
</reference>
<dbReference type="OrthoDB" id="9804984at2"/>
<dbReference type="InterPro" id="IPR036038">
    <property type="entry name" value="Aminotransferase-like"/>
</dbReference>
<keyword evidence="10 17" id="KW-0808">Transferase</keyword>
<dbReference type="InterPro" id="IPR043132">
    <property type="entry name" value="BCAT-like_C"/>
</dbReference>
<name>A0A1V9EM63_9BACT</name>
<evidence type="ECO:0000256" key="2">
    <source>
        <dbReference type="ARBA" id="ARBA00003109"/>
    </source>
</evidence>
<gene>
    <name evidence="17" type="ORF">A4H97_05440</name>
</gene>
<evidence type="ECO:0000256" key="9">
    <source>
        <dbReference type="ARBA" id="ARBA00022605"/>
    </source>
</evidence>
<sequence>MELTDEIMVQRTTKSRLPEVDFNKLGFGNYISDHMLICYYKNGQWEAPSIVPFGDISLSPATLALHYGQSVFEGLKAFRLDDGRVNLFRVQKHYERMLRSLSRMCMPGVPEEIFVEGLRRLIEVDRDWLPTQPGGALYVRPIMFASEAKYGVKIADEYCFIMFTGPVGSYFANPLRLKVETDFARAAKGGTGSAKCAGNYGGAFYPTQKAKEAGYDQVIWTDARENKYIEESGMMNAMFVIDGVLVTPPTSDSILAGVTRDSLLTLADDLGIPHEARPIAVTELENAFRHNAISEAFGAGTAAVVAPIATIHINGIDHHLPATNDNSVMFRLKNRLEAIRKCQEEDKHGWNFLF</sequence>
<evidence type="ECO:0000256" key="6">
    <source>
        <dbReference type="ARBA" id="ARBA00009320"/>
    </source>
</evidence>
<dbReference type="InterPro" id="IPR001544">
    <property type="entry name" value="Aminotrans_IV"/>
</dbReference>
<keyword evidence="11" id="KW-0663">Pyridoxal phosphate</keyword>
<dbReference type="UniPathway" id="UPA00049">
    <property type="reaction ID" value="UER00062"/>
</dbReference>
<dbReference type="Pfam" id="PF01063">
    <property type="entry name" value="Aminotran_4"/>
    <property type="match status" value="1"/>
</dbReference>
<dbReference type="PIRSF" id="PIRSF006468">
    <property type="entry name" value="BCAT1"/>
    <property type="match status" value="1"/>
</dbReference>
<accession>A0A1V9EM63</accession>
<evidence type="ECO:0000256" key="4">
    <source>
        <dbReference type="ARBA" id="ARBA00004931"/>
    </source>
</evidence>
<dbReference type="UniPathway" id="UPA00047">
    <property type="reaction ID" value="UER00058"/>
</dbReference>
<keyword evidence="8 17" id="KW-0032">Aminotransferase</keyword>
<dbReference type="STRING" id="354355.SAMN05660816_01112"/>
<dbReference type="InterPro" id="IPR043131">
    <property type="entry name" value="BCAT-like_N"/>
</dbReference>
<dbReference type="InterPro" id="IPR033939">
    <property type="entry name" value="BCAT_family"/>
</dbReference>
<evidence type="ECO:0000256" key="3">
    <source>
        <dbReference type="ARBA" id="ARBA00004824"/>
    </source>
</evidence>
<dbReference type="GO" id="GO:0009097">
    <property type="term" value="P:isoleucine biosynthetic process"/>
    <property type="evidence" value="ECO:0007669"/>
    <property type="project" value="UniProtKB-UniPathway"/>
</dbReference>
<evidence type="ECO:0000313" key="18">
    <source>
        <dbReference type="Proteomes" id="UP000192610"/>
    </source>
</evidence>
<evidence type="ECO:0000256" key="5">
    <source>
        <dbReference type="ARBA" id="ARBA00005072"/>
    </source>
</evidence>
<evidence type="ECO:0000256" key="14">
    <source>
        <dbReference type="ARBA" id="ARBA00048798"/>
    </source>
</evidence>
<dbReference type="EMBL" id="LVXG01000023">
    <property type="protein sequence ID" value="OQP46965.1"/>
    <property type="molecule type" value="Genomic_DNA"/>
</dbReference>
<organism evidence="17 18">
    <name type="scientific">Niastella yeongjuensis</name>
    <dbReference type="NCBI Taxonomy" id="354355"/>
    <lineage>
        <taxon>Bacteria</taxon>
        <taxon>Pseudomonadati</taxon>
        <taxon>Bacteroidota</taxon>
        <taxon>Chitinophagia</taxon>
        <taxon>Chitinophagales</taxon>
        <taxon>Chitinophagaceae</taxon>
        <taxon>Niastella</taxon>
    </lineage>
</organism>
<keyword evidence="9" id="KW-0028">Amino-acid biosynthesis</keyword>
<evidence type="ECO:0000256" key="1">
    <source>
        <dbReference type="ARBA" id="ARBA00001933"/>
    </source>
</evidence>
<proteinExistence type="inferred from homology"/>
<dbReference type="AlphaFoldDB" id="A0A1V9EM63"/>
<dbReference type="GO" id="GO:0004084">
    <property type="term" value="F:branched-chain-amino-acid transaminase activity"/>
    <property type="evidence" value="ECO:0007669"/>
    <property type="project" value="UniProtKB-EC"/>
</dbReference>
<dbReference type="Proteomes" id="UP000192610">
    <property type="component" value="Unassembled WGS sequence"/>
</dbReference>
<evidence type="ECO:0000256" key="7">
    <source>
        <dbReference type="ARBA" id="ARBA00013053"/>
    </source>
</evidence>
<comment type="pathway">
    <text evidence="3">Amino-acid biosynthesis; L-isoleucine biosynthesis; L-isoleucine from 2-oxobutanoate: step 4/4.</text>
</comment>
<comment type="similarity">
    <text evidence="6">Belongs to the class-IV pyridoxal-phosphate-dependent aminotransferase family.</text>
</comment>
<evidence type="ECO:0000256" key="10">
    <source>
        <dbReference type="ARBA" id="ARBA00022679"/>
    </source>
</evidence>
<evidence type="ECO:0000256" key="13">
    <source>
        <dbReference type="ARBA" id="ARBA00048212"/>
    </source>
</evidence>
<comment type="catalytic activity">
    <reaction evidence="14">
        <text>L-isoleucine + 2-oxoglutarate = (S)-3-methyl-2-oxopentanoate + L-glutamate</text>
        <dbReference type="Rhea" id="RHEA:24801"/>
        <dbReference type="ChEBI" id="CHEBI:16810"/>
        <dbReference type="ChEBI" id="CHEBI:29985"/>
        <dbReference type="ChEBI" id="CHEBI:35146"/>
        <dbReference type="ChEBI" id="CHEBI:58045"/>
        <dbReference type="EC" id="2.6.1.42"/>
    </reaction>
</comment>
<comment type="caution">
    <text evidence="17">The sequence shown here is derived from an EMBL/GenBank/DDBJ whole genome shotgun (WGS) entry which is preliminary data.</text>
</comment>
<comment type="cofactor">
    <cofactor evidence="1">
        <name>pyridoxal 5'-phosphate</name>
        <dbReference type="ChEBI" id="CHEBI:597326"/>
    </cofactor>
</comment>
<evidence type="ECO:0000256" key="8">
    <source>
        <dbReference type="ARBA" id="ARBA00022576"/>
    </source>
</evidence>
<comment type="pathway">
    <text evidence="5">Amino-acid biosynthesis; L-leucine biosynthesis; L-leucine from 3-methyl-2-oxobutanoate: step 4/4.</text>
</comment>
<comment type="function">
    <text evidence="2">Acts on leucine, isoleucine and valine.</text>
</comment>
<dbReference type="PANTHER" id="PTHR11825:SF44">
    <property type="entry name" value="BRANCHED-CHAIN-AMINO-ACID AMINOTRANSFERASE"/>
    <property type="match status" value="1"/>
</dbReference>
<dbReference type="GO" id="GO:0009099">
    <property type="term" value="P:L-valine biosynthetic process"/>
    <property type="evidence" value="ECO:0007669"/>
    <property type="project" value="UniProtKB-UniPathway"/>
</dbReference>
<dbReference type="GO" id="GO:0009098">
    <property type="term" value="P:L-leucine biosynthetic process"/>
    <property type="evidence" value="ECO:0007669"/>
    <property type="project" value="UniProtKB-UniPathway"/>
</dbReference>
<dbReference type="InterPro" id="IPR005786">
    <property type="entry name" value="B_amino_transII"/>
</dbReference>
<keyword evidence="18" id="KW-1185">Reference proteome</keyword>
<evidence type="ECO:0000256" key="12">
    <source>
        <dbReference type="ARBA" id="ARBA00023304"/>
    </source>
</evidence>
<feature type="modified residue" description="N6-(pyridoxal phosphate)lysine" evidence="16">
    <location>
        <position position="195"/>
    </location>
</feature>
<dbReference type="EC" id="2.6.1.42" evidence="7"/>
<dbReference type="PANTHER" id="PTHR11825">
    <property type="entry name" value="SUBGROUP IIII AMINOTRANSFERASE"/>
    <property type="match status" value="1"/>
</dbReference>
<comment type="pathway">
    <text evidence="4">Amino-acid biosynthesis; L-valine biosynthesis; L-valine from pyruvate: step 4/4.</text>
</comment>
<dbReference type="Gene3D" id="3.20.10.10">
    <property type="entry name" value="D-amino Acid Aminotransferase, subunit A, domain 2"/>
    <property type="match status" value="1"/>
</dbReference>
<dbReference type="Gene3D" id="3.30.470.10">
    <property type="match status" value="1"/>
</dbReference>
<comment type="catalytic activity">
    <reaction evidence="13">
        <text>L-valine + 2-oxoglutarate = 3-methyl-2-oxobutanoate + L-glutamate</text>
        <dbReference type="Rhea" id="RHEA:24813"/>
        <dbReference type="ChEBI" id="CHEBI:11851"/>
        <dbReference type="ChEBI" id="CHEBI:16810"/>
        <dbReference type="ChEBI" id="CHEBI:29985"/>
        <dbReference type="ChEBI" id="CHEBI:57762"/>
        <dbReference type="EC" id="2.6.1.42"/>
    </reaction>
</comment>
<evidence type="ECO:0000256" key="15">
    <source>
        <dbReference type="ARBA" id="ARBA00049229"/>
    </source>
</evidence>
<protein>
    <recommendedName>
        <fullName evidence="7">branched-chain-amino-acid transaminase</fullName>
        <ecNumber evidence="7">2.6.1.42</ecNumber>
    </recommendedName>
</protein>
<dbReference type="NCBIfam" id="TIGR01123">
    <property type="entry name" value="ilvE_II"/>
    <property type="match status" value="1"/>
</dbReference>